<keyword evidence="1" id="KW-1133">Transmembrane helix</keyword>
<organism evidence="2">
    <name type="scientific">marine sediment metagenome</name>
    <dbReference type="NCBI Taxonomy" id="412755"/>
    <lineage>
        <taxon>unclassified sequences</taxon>
        <taxon>metagenomes</taxon>
        <taxon>ecological metagenomes</taxon>
    </lineage>
</organism>
<feature type="transmembrane region" description="Helical" evidence="1">
    <location>
        <begin position="75"/>
        <end position="93"/>
    </location>
</feature>
<evidence type="ECO:0000313" key="2">
    <source>
        <dbReference type="EMBL" id="GAG95294.1"/>
    </source>
</evidence>
<comment type="caution">
    <text evidence="2">The sequence shown here is derived from an EMBL/GenBank/DDBJ whole genome shotgun (WGS) entry which is preliminary data.</text>
</comment>
<gene>
    <name evidence="2" type="ORF">S01H4_48927</name>
</gene>
<proteinExistence type="predicted"/>
<accession>X1BH85</accession>
<keyword evidence="1" id="KW-0812">Transmembrane</keyword>
<keyword evidence="1" id="KW-0472">Membrane</keyword>
<reference evidence="2" key="1">
    <citation type="journal article" date="2014" name="Front. Microbiol.">
        <title>High frequency of phylogenetically diverse reductive dehalogenase-homologous genes in deep subseafloor sedimentary metagenomes.</title>
        <authorList>
            <person name="Kawai M."/>
            <person name="Futagami T."/>
            <person name="Toyoda A."/>
            <person name="Takaki Y."/>
            <person name="Nishi S."/>
            <person name="Hori S."/>
            <person name="Arai W."/>
            <person name="Tsubouchi T."/>
            <person name="Morono Y."/>
            <person name="Uchiyama I."/>
            <person name="Ito T."/>
            <person name="Fujiyama A."/>
            <person name="Inagaki F."/>
            <person name="Takami H."/>
        </authorList>
    </citation>
    <scope>NUCLEOTIDE SEQUENCE</scope>
    <source>
        <strain evidence="2">Expedition CK06-06</strain>
    </source>
</reference>
<feature type="transmembrane region" description="Helical" evidence="1">
    <location>
        <begin position="25"/>
        <end position="46"/>
    </location>
</feature>
<sequence length="95" mass="10882">FLIFYVSNVSTGHLTVFGFFISLPWINLLLGALLITGIGCILILYLRTQITFEKGRFNLILLGKKFKLYTTIEKFFIPLVLIITLVFNASFYIRG</sequence>
<feature type="non-terminal residue" evidence="2">
    <location>
        <position position="1"/>
    </location>
</feature>
<protein>
    <submittedName>
        <fullName evidence="2">Uncharacterized protein</fullName>
    </submittedName>
</protein>
<dbReference type="AlphaFoldDB" id="X1BH85"/>
<evidence type="ECO:0000256" key="1">
    <source>
        <dbReference type="SAM" id="Phobius"/>
    </source>
</evidence>
<name>X1BH85_9ZZZZ</name>
<dbReference type="EMBL" id="BART01027620">
    <property type="protein sequence ID" value="GAG95294.1"/>
    <property type="molecule type" value="Genomic_DNA"/>
</dbReference>